<dbReference type="GO" id="GO:0016787">
    <property type="term" value="F:hydrolase activity"/>
    <property type="evidence" value="ECO:0007669"/>
    <property type="project" value="UniProtKB-KW"/>
</dbReference>
<evidence type="ECO:0000313" key="9">
    <source>
        <dbReference type="EMBL" id="KAB0803778.1"/>
    </source>
</evidence>
<keyword evidence="4" id="KW-0540">Nuclease</keyword>
<evidence type="ECO:0000256" key="2">
    <source>
        <dbReference type="ARBA" id="ARBA00004123"/>
    </source>
</evidence>
<keyword evidence="5" id="KW-0479">Metal-binding</keyword>
<name>A0A5N4B2M8_PHOPY</name>
<evidence type="ECO:0000256" key="1">
    <source>
        <dbReference type="ARBA" id="ARBA00001968"/>
    </source>
</evidence>
<keyword evidence="7" id="KW-0539">Nucleus</keyword>
<keyword evidence="6" id="KW-0378">Hydrolase</keyword>
<proteinExistence type="inferred from homology"/>
<dbReference type="GO" id="GO:0005634">
    <property type="term" value="C:nucleus"/>
    <property type="evidence" value="ECO:0007669"/>
    <property type="project" value="UniProtKB-SubCell"/>
</dbReference>
<protein>
    <recommendedName>
        <fullName evidence="8">DDE Tnp4 domain-containing protein</fullName>
    </recommendedName>
</protein>
<dbReference type="PANTHER" id="PTHR22930:SF85">
    <property type="entry name" value="GH03217P-RELATED"/>
    <property type="match status" value="1"/>
</dbReference>
<gene>
    <name evidence="9" type="ORF">PPYR_00748</name>
</gene>
<comment type="subcellular location">
    <subcellularLocation>
        <location evidence="2">Nucleus</location>
    </subcellularLocation>
</comment>
<evidence type="ECO:0000256" key="7">
    <source>
        <dbReference type="ARBA" id="ARBA00023242"/>
    </source>
</evidence>
<evidence type="ECO:0000259" key="8">
    <source>
        <dbReference type="Pfam" id="PF13359"/>
    </source>
</evidence>
<evidence type="ECO:0000256" key="3">
    <source>
        <dbReference type="ARBA" id="ARBA00006958"/>
    </source>
</evidence>
<dbReference type="InterPro" id="IPR045249">
    <property type="entry name" value="HARBI1-like"/>
</dbReference>
<dbReference type="Pfam" id="PF13359">
    <property type="entry name" value="DDE_Tnp_4"/>
    <property type="match status" value="1"/>
</dbReference>
<dbReference type="InterPro" id="IPR027806">
    <property type="entry name" value="HARBI1_dom"/>
</dbReference>
<accession>A0A5N4B2M8</accession>
<dbReference type="PANTHER" id="PTHR22930">
    <property type="match status" value="1"/>
</dbReference>
<evidence type="ECO:0000256" key="4">
    <source>
        <dbReference type="ARBA" id="ARBA00022722"/>
    </source>
</evidence>
<reference evidence="9 10" key="1">
    <citation type="journal article" date="2018" name="Elife">
        <title>Firefly genomes illuminate parallel origins of bioluminescence in beetles.</title>
        <authorList>
            <person name="Fallon T.R."/>
            <person name="Lower S.E."/>
            <person name="Chang C.H."/>
            <person name="Bessho-Uehara M."/>
            <person name="Martin G.J."/>
            <person name="Bewick A.J."/>
            <person name="Behringer M."/>
            <person name="Debat H.J."/>
            <person name="Wong I."/>
            <person name="Day J.C."/>
            <person name="Suvorov A."/>
            <person name="Silva C.J."/>
            <person name="Stanger-Hall K.F."/>
            <person name="Hall D.W."/>
            <person name="Schmitz R.J."/>
            <person name="Nelson D.R."/>
            <person name="Lewis S.M."/>
            <person name="Shigenobu S."/>
            <person name="Bybee S.M."/>
            <person name="Larracuente A.M."/>
            <person name="Oba Y."/>
            <person name="Weng J.K."/>
        </authorList>
    </citation>
    <scope>NUCLEOTIDE SEQUENCE [LARGE SCALE GENOMIC DNA]</scope>
    <source>
        <strain evidence="9">1611_PpyrPB1</strain>
        <tissue evidence="9">Whole body</tissue>
    </source>
</reference>
<evidence type="ECO:0000256" key="6">
    <source>
        <dbReference type="ARBA" id="ARBA00022801"/>
    </source>
</evidence>
<comment type="cofactor">
    <cofactor evidence="1">
        <name>a divalent metal cation</name>
        <dbReference type="ChEBI" id="CHEBI:60240"/>
    </cofactor>
</comment>
<dbReference type="GO" id="GO:0046872">
    <property type="term" value="F:metal ion binding"/>
    <property type="evidence" value="ECO:0007669"/>
    <property type="project" value="UniProtKB-KW"/>
</dbReference>
<comment type="caution">
    <text evidence="9">The sequence shown here is derived from an EMBL/GenBank/DDBJ whole genome shotgun (WGS) entry which is preliminary data.</text>
</comment>
<organism evidence="9 10">
    <name type="scientific">Photinus pyralis</name>
    <name type="common">Common eastern firefly</name>
    <name type="synonym">Lampyris pyralis</name>
    <dbReference type="NCBI Taxonomy" id="7054"/>
    <lineage>
        <taxon>Eukaryota</taxon>
        <taxon>Metazoa</taxon>
        <taxon>Ecdysozoa</taxon>
        <taxon>Arthropoda</taxon>
        <taxon>Hexapoda</taxon>
        <taxon>Insecta</taxon>
        <taxon>Pterygota</taxon>
        <taxon>Neoptera</taxon>
        <taxon>Endopterygota</taxon>
        <taxon>Coleoptera</taxon>
        <taxon>Polyphaga</taxon>
        <taxon>Elateriformia</taxon>
        <taxon>Elateroidea</taxon>
        <taxon>Lampyridae</taxon>
        <taxon>Lampyrinae</taxon>
        <taxon>Photinus</taxon>
    </lineage>
</organism>
<feature type="domain" description="DDE Tnp4" evidence="8">
    <location>
        <begin position="91"/>
        <end position="246"/>
    </location>
</feature>
<dbReference type="Proteomes" id="UP000327044">
    <property type="component" value="Unassembled WGS sequence"/>
</dbReference>
<dbReference type="EMBL" id="VVIM01000001">
    <property type="protein sequence ID" value="KAB0803778.1"/>
    <property type="molecule type" value="Genomic_DNA"/>
</dbReference>
<comment type="similarity">
    <text evidence="3">Belongs to the HARBI1 family.</text>
</comment>
<dbReference type="AlphaFoldDB" id="A0A5N4B2M8"/>
<sequence>MDAMSTSSSNSSDDDERDNHIRIKDYVETIVLNYAVDDFKSHFRMDRTSISTLIERYDPNVSLKQGGWPRVTSTKAVFEKKKNISNVIGAIDGTHFRINRPKVHPEDYCNRKGYHSIIMQGVVNSKMVFIDIYVGEPGSMHDARVFRRSALYKTATENPADLFYGKYKLIGDSAYPALDWLSTPKKDNGHLSNDDKDFNYRHSSTRIVVENAYGHLKGRFRRLQKFDNLTTIFIINCIGASCVLHNICQMRKDFNDDIFMETV</sequence>
<dbReference type="InParanoid" id="A0A5N4B2M8"/>
<dbReference type="GO" id="GO:0004518">
    <property type="term" value="F:nuclease activity"/>
    <property type="evidence" value="ECO:0007669"/>
    <property type="project" value="UniProtKB-KW"/>
</dbReference>
<evidence type="ECO:0000313" key="10">
    <source>
        <dbReference type="Proteomes" id="UP000327044"/>
    </source>
</evidence>
<evidence type="ECO:0000256" key="5">
    <source>
        <dbReference type="ARBA" id="ARBA00022723"/>
    </source>
</evidence>
<keyword evidence="10" id="KW-1185">Reference proteome</keyword>